<organism evidence="3">
    <name type="scientific">Hemiselmis andersenii</name>
    <name type="common">Cryptophyte alga</name>
    <dbReference type="NCBI Taxonomy" id="464988"/>
    <lineage>
        <taxon>Eukaryota</taxon>
        <taxon>Cryptophyceae</taxon>
        <taxon>Cryptomonadales</taxon>
        <taxon>Hemiselmidaceae</taxon>
        <taxon>Hemiselmis</taxon>
    </lineage>
</organism>
<accession>A0A6U2GC07</accession>
<dbReference type="SUPFAM" id="SSF52047">
    <property type="entry name" value="RNI-like"/>
    <property type="match status" value="1"/>
</dbReference>
<dbReference type="InterPro" id="IPR050648">
    <property type="entry name" value="F-box_LRR-repeat"/>
</dbReference>
<evidence type="ECO:0000259" key="2">
    <source>
        <dbReference type="Pfam" id="PF25372"/>
    </source>
</evidence>
<dbReference type="InterPro" id="IPR057207">
    <property type="entry name" value="FBXL15_LRR"/>
</dbReference>
<gene>
    <name evidence="3" type="ORF">HAND1043_LOCUS19307</name>
</gene>
<dbReference type="InterPro" id="IPR032675">
    <property type="entry name" value="LRR_dom_sf"/>
</dbReference>
<protein>
    <recommendedName>
        <fullName evidence="2">F-box/LRR-repeat protein 15-like leucin rich repeat domain-containing protein</fullName>
    </recommendedName>
</protein>
<dbReference type="AlphaFoldDB" id="A0A6U2GC07"/>
<sequence length="860" mass="98046">MADPTKARKVHVVDAVLEALRASSSITSTRGNKTYERQVIMAKKTNDPKLLLQSYINLAMYWEEFEEGFKSLEYGELAFDMIVSLRGGLAFVLLSDISPMLRCLELTGKLTKVRDLYADVVKAKVEVYGDKDLRILPFVWGVLDASLRLSNVGAATVEQQAVQRVREGNLEEKMQWYHPPQGERRIVTNIEFVASSVEMGRLLLLRKEYDKAKEELQKVADWREGIRKVGKDWRRKDSTLLDQVRSYEVVADGIFRLGEAYVGLGRLQTGENRMMEGLGHWEELVELEEEAGLRSTCHHLDVESVHIRSLVAAYLSVVNFLIDQNRFTDSVPIVNKALDQMAKSHLRAHSPLFVRTIQRRAQLNLDCHHIEDALKDFDHCQELNAVLYGQDSVQVAACQTDKARFVQYITEPTKDEMSTALHLAAEGLGMMERYFDRSSTRLVPSLRVLGCLLTRQGNLKEGIPYLERYAEITRASPFSEKLSTDRIFALESLAEAYSNQEEFKARKDRAKAKATLRTCMQIVIEDEMRGRKDEAAVERINRKFDKLAKGVRMPLHDRYVHPYLRVCTQCGIIETRPDQFHIWMSTGVIRLCSRDCHDKFVHYQKTNPWLGKDSKAAGGPLSDELVLRFMLNMPERPYWYRLAQTCHRLWMIVSQYRTSIRMPGIYAHQGKSKTGPGDVYKTLDPQLMGRLLKRSPRLLHLDFSDSTNTDDSVCFAIGECLRHLKTLSLRGCPHVSDIGLEEISLCDRLERLDLTHCTHISDEGVCMVSRGLPKLQYLSLSGCREVTETGLEWIAKGCNQLIYLDISYCGRVTDRGVKAIVKHCKGLQYLNVRGVNNISSAELKRIIRLVPHVEGVGSEV</sequence>
<name>A0A6U2GC07_HEMAN</name>
<dbReference type="InterPro" id="IPR006553">
    <property type="entry name" value="Leu-rich_rpt_Cys-con_subtyp"/>
</dbReference>
<feature type="domain" description="F-box/LRR-repeat protein 15-like leucin rich repeat" evidence="2">
    <location>
        <begin position="720"/>
        <end position="844"/>
    </location>
</feature>
<evidence type="ECO:0000256" key="1">
    <source>
        <dbReference type="ARBA" id="ARBA00022786"/>
    </source>
</evidence>
<reference evidence="3" key="1">
    <citation type="submission" date="2021-01" db="EMBL/GenBank/DDBJ databases">
        <authorList>
            <person name="Corre E."/>
            <person name="Pelletier E."/>
            <person name="Niang G."/>
            <person name="Scheremetjew M."/>
            <person name="Finn R."/>
            <person name="Kale V."/>
            <person name="Holt S."/>
            <person name="Cochrane G."/>
            <person name="Meng A."/>
            <person name="Brown T."/>
            <person name="Cohen L."/>
        </authorList>
    </citation>
    <scope>NUCLEOTIDE SEQUENCE</scope>
    <source>
        <strain evidence="3">CCMP441</strain>
    </source>
</reference>
<dbReference type="InterPro" id="IPR011990">
    <property type="entry name" value="TPR-like_helical_dom_sf"/>
</dbReference>
<keyword evidence="1" id="KW-0833">Ubl conjugation pathway</keyword>
<dbReference type="GO" id="GO:0005737">
    <property type="term" value="C:cytoplasm"/>
    <property type="evidence" value="ECO:0007669"/>
    <property type="project" value="TreeGrafter"/>
</dbReference>
<proteinExistence type="predicted"/>
<dbReference type="SMART" id="SM00367">
    <property type="entry name" value="LRR_CC"/>
    <property type="match status" value="5"/>
</dbReference>
<dbReference type="SUPFAM" id="SSF48452">
    <property type="entry name" value="TPR-like"/>
    <property type="match status" value="1"/>
</dbReference>
<dbReference type="Gene3D" id="3.80.10.10">
    <property type="entry name" value="Ribonuclease Inhibitor"/>
    <property type="match status" value="1"/>
</dbReference>
<evidence type="ECO:0000313" key="3">
    <source>
        <dbReference type="EMBL" id="CAD8752801.1"/>
    </source>
</evidence>
<dbReference type="Pfam" id="PF25372">
    <property type="entry name" value="DUF7885"/>
    <property type="match status" value="1"/>
</dbReference>
<dbReference type="Gene3D" id="1.25.40.10">
    <property type="entry name" value="Tetratricopeptide repeat domain"/>
    <property type="match status" value="2"/>
</dbReference>
<dbReference type="PANTHER" id="PTHR13382">
    <property type="entry name" value="MITOCHONDRIAL ATP SYNTHASE COUPLING FACTOR B"/>
    <property type="match status" value="1"/>
</dbReference>
<dbReference type="EMBL" id="HBFK01031771">
    <property type="protein sequence ID" value="CAD8752801.1"/>
    <property type="molecule type" value="Transcribed_RNA"/>
</dbReference>